<dbReference type="NCBIfam" id="TIGR00074">
    <property type="entry name" value="hypC_hupF"/>
    <property type="match status" value="1"/>
</dbReference>
<evidence type="ECO:0000256" key="1">
    <source>
        <dbReference type="ARBA" id="ARBA00006018"/>
    </source>
</evidence>
<dbReference type="InterPro" id="IPR019812">
    <property type="entry name" value="Hydgase_assmbl_chp_CS"/>
</dbReference>
<dbReference type="RefSeq" id="WP_068666102.1">
    <property type="nucleotide sequence ID" value="NZ_CP015520.1"/>
</dbReference>
<name>A0A172WHJ9_9EURY</name>
<dbReference type="PRINTS" id="PR00445">
    <property type="entry name" value="HUPFHYPC"/>
</dbReference>
<dbReference type="EMBL" id="CP015520">
    <property type="protein sequence ID" value="ANF22932.1"/>
    <property type="molecule type" value="Genomic_DNA"/>
</dbReference>
<comment type="similarity">
    <text evidence="1">Belongs to the HupF/HypC family.</text>
</comment>
<dbReference type="FunFam" id="2.30.30.140:FF:000022">
    <property type="entry name" value="Hydrogenase assembly chaperone HybG"/>
    <property type="match status" value="1"/>
</dbReference>
<dbReference type="Proteomes" id="UP000076969">
    <property type="component" value="Chromosome"/>
</dbReference>
<proteinExistence type="inferred from homology"/>
<sequence length="81" mass="9005">MCLAVPAKVLEINGNVAIVDFGGVKREARLDLLPDVEVGDYVIVHTGFAIEKLDEERAKEILEAWDEVFRITRGGGLPRRD</sequence>
<dbReference type="OrthoDB" id="43695at2157"/>
<accession>A0A172WHJ9</accession>
<dbReference type="AlphaFoldDB" id="A0A172WHJ9"/>
<dbReference type="GO" id="GO:0005506">
    <property type="term" value="F:iron ion binding"/>
    <property type="evidence" value="ECO:0007669"/>
    <property type="project" value="TreeGrafter"/>
</dbReference>
<keyword evidence="3" id="KW-1185">Reference proteome</keyword>
<organism evidence="2 3">
    <name type="scientific">Thermococcus piezophilus</name>
    <dbReference type="NCBI Taxonomy" id="1712654"/>
    <lineage>
        <taxon>Archaea</taxon>
        <taxon>Methanobacteriati</taxon>
        <taxon>Methanobacteriota</taxon>
        <taxon>Thermococci</taxon>
        <taxon>Thermococcales</taxon>
        <taxon>Thermococcaceae</taxon>
        <taxon>Thermococcus</taxon>
    </lineage>
</organism>
<dbReference type="GO" id="GO:1902670">
    <property type="term" value="F:carbon dioxide binding"/>
    <property type="evidence" value="ECO:0007669"/>
    <property type="project" value="TreeGrafter"/>
</dbReference>
<dbReference type="KEGG" id="tpie:A7C91_06935"/>
<reference evidence="3" key="1">
    <citation type="journal article" date="2016" name="Syst. Appl. Microbiol.">
        <title>Thermococcus piezophilus sp. nov., a novel hyperthermophilic and piezophilic archaeon with a broad pressure range for growth, isolated from a deepest hydrothermal vent at the Mid-Cayman Rise.</title>
        <authorList>
            <person name="Dalmasso C."/>
            <person name="Oger P."/>
            <person name="Selva G."/>
            <person name="Courtine D."/>
            <person name="L'Haridon S."/>
            <person name="Garlaschelli A."/>
            <person name="Roussel E."/>
            <person name="Miyazaki J."/>
            <person name="Reveillaud J."/>
            <person name="Jebbar M."/>
            <person name="Takai K."/>
            <person name="Maignien L."/>
            <person name="Alain K."/>
        </authorList>
    </citation>
    <scope>NUCLEOTIDE SEQUENCE [LARGE SCALE GENOMIC DNA]</scope>
    <source>
        <strain evidence="3">CDGS</strain>
    </source>
</reference>
<dbReference type="GO" id="GO:0051604">
    <property type="term" value="P:protein maturation"/>
    <property type="evidence" value="ECO:0007669"/>
    <property type="project" value="TreeGrafter"/>
</dbReference>
<dbReference type="STRING" id="1712654.A7C91_06935"/>
<dbReference type="Gene3D" id="2.30.30.140">
    <property type="match status" value="1"/>
</dbReference>
<dbReference type="PANTHER" id="PTHR35177:SF2">
    <property type="entry name" value="HYDROGENASE MATURATION FACTOR HYBG"/>
    <property type="match status" value="1"/>
</dbReference>
<dbReference type="SUPFAM" id="SSF159127">
    <property type="entry name" value="HupF/HypC-like"/>
    <property type="match status" value="1"/>
</dbReference>
<protein>
    <submittedName>
        <fullName evidence="2">Hydrogenase</fullName>
    </submittedName>
</protein>
<evidence type="ECO:0000313" key="2">
    <source>
        <dbReference type="EMBL" id="ANF22932.1"/>
    </source>
</evidence>
<dbReference type="PANTHER" id="PTHR35177">
    <property type="entry name" value="HYDROGENASE MATURATION FACTOR HYBG"/>
    <property type="match status" value="1"/>
</dbReference>
<gene>
    <name evidence="2" type="ORF">A7C91_06935</name>
</gene>
<evidence type="ECO:0000313" key="3">
    <source>
        <dbReference type="Proteomes" id="UP000076969"/>
    </source>
</evidence>
<dbReference type="InterPro" id="IPR001109">
    <property type="entry name" value="Hydrogenase_HupF/HypC"/>
</dbReference>
<dbReference type="PROSITE" id="PS01097">
    <property type="entry name" value="HUPF_HYPC"/>
    <property type="match status" value="1"/>
</dbReference>
<dbReference type="GeneID" id="28495915"/>
<dbReference type="Pfam" id="PF01455">
    <property type="entry name" value="HupF_HypC"/>
    <property type="match status" value="1"/>
</dbReference>